<dbReference type="InterPro" id="IPR019610">
    <property type="entry name" value="FeS-contain_mitoNEET_N"/>
</dbReference>
<comment type="subcellular location">
    <subcellularLocation>
        <location evidence="1 10">Endoplasmic reticulum membrane</location>
        <topology evidence="1 10">Single-pass membrane protein</topology>
    </subcellularLocation>
</comment>
<evidence type="ECO:0000313" key="13">
    <source>
        <dbReference type="Proteomes" id="UP001168990"/>
    </source>
</evidence>
<evidence type="ECO:0000313" key="12">
    <source>
        <dbReference type="EMBL" id="KAK0173077.1"/>
    </source>
</evidence>
<dbReference type="InterPro" id="IPR045131">
    <property type="entry name" value="CISD1/2"/>
</dbReference>
<evidence type="ECO:0000256" key="8">
    <source>
        <dbReference type="ARBA" id="ARBA00023014"/>
    </source>
</evidence>
<dbReference type="GO" id="GO:0005741">
    <property type="term" value="C:mitochondrial outer membrane"/>
    <property type="evidence" value="ECO:0007669"/>
    <property type="project" value="TreeGrafter"/>
</dbReference>
<organism evidence="12 13">
    <name type="scientific">Microctonus aethiopoides</name>
    <dbReference type="NCBI Taxonomy" id="144406"/>
    <lineage>
        <taxon>Eukaryota</taxon>
        <taxon>Metazoa</taxon>
        <taxon>Ecdysozoa</taxon>
        <taxon>Arthropoda</taxon>
        <taxon>Hexapoda</taxon>
        <taxon>Insecta</taxon>
        <taxon>Pterygota</taxon>
        <taxon>Neoptera</taxon>
        <taxon>Endopterygota</taxon>
        <taxon>Hymenoptera</taxon>
        <taxon>Apocrita</taxon>
        <taxon>Ichneumonoidea</taxon>
        <taxon>Braconidae</taxon>
        <taxon>Euphorinae</taxon>
        <taxon>Microctonus</taxon>
    </lineage>
</organism>
<evidence type="ECO:0000259" key="11">
    <source>
        <dbReference type="SMART" id="SM00704"/>
    </source>
</evidence>
<gene>
    <name evidence="12" type="ORF">PV328_006328</name>
</gene>
<dbReference type="GO" id="GO:0010506">
    <property type="term" value="P:regulation of autophagy"/>
    <property type="evidence" value="ECO:0007669"/>
    <property type="project" value="UniProtKB-UniRule"/>
</dbReference>
<evidence type="ECO:0000256" key="4">
    <source>
        <dbReference type="ARBA" id="ARBA00022714"/>
    </source>
</evidence>
<reference evidence="12" key="2">
    <citation type="submission" date="2023-03" db="EMBL/GenBank/DDBJ databases">
        <authorList>
            <person name="Inwood S.N."/>
            <person name="Skelly J.G."/>
            <person name="Guhlin J."/>
            <person name="Harrop T.W.R."/>
            <person name="Goldson S.G."/>
            <person name="Dearden P.K."/>
        </authorList>
    </citation>
    <scope>NUCLEOTIDE SEQUENCE</scope>
    <source>
        <strain evidence="12">Irish</strain>
        <tissue evidence="12">Whole body</tissue>
    </source>
</reference>
<dbReference type="PANTHER" id="PTHR13680">
    <property type="entry name" value="CDGSH IRON-SULFUR DOMAIN-CONTAINING PROTEIN 1"/>
    <property type="match status" value="1"/>
</dbReference>
<dbReference type="Pfam" id="PF10660">
    <property type="entry name" value="MitoNEET_N"/>
    <property type="match status" value="1"/>
</dbReference>
<keyword evidence="10" id="KW-0256">Endoplasmic reticulum</keyword>
<evidence type="ECO:0000256" key="3">
    <source>
        <dbReference type="ARBA" id="ARBA00022692"/>
    </source>
</evidence>
<evidence type="ECO:0000256" key="2">
    <source>
        <dbReference type="ARBA" id="ARBA00008624"/>
    </source>
</evidence>
<keyword evidence="5 10" id="KW-0479">Metal-binding</keyword>
<evidence type="ECO:0000256" key="5">
    <source>
        <dbReference type="ARBA" id="ARBA00022723"/>
    </source>
</evidence>
<dbReference type="AlphaFoldDB" id="A0AA39FNU7"/>
<keyword evidence="4 10" id="KW-0001">2Fe-2S</keyword>
<feature type="domain" description="Iron-binding zinc finger CDGSH type" evidence="11">
    <location>
        <begin position="121"/>
        <end position="159"/>
    </location>
</feature>
<evidence type="ECO:0000256" key="1">
    <source>
        <dbReference type="ARBA" id="ARBA00004389"/>
    </source>
</evidence>
<accession>A0AA39FNU7</accession>
<dbReference type="InterPro" id="IPR042216">
    <property type="entry name" value="MitoNEET_CISD"/>
</dbReference>
<keyword evidence="7 10" id="KW-0408">Iron</keyword>
<evidence type="ECO:0000256" key="9">
    <source>
        <dbReference type="ARBA" id="ARBA00023136"/>
    </source>
</evidence>
<protein>
    <recommendedName>
        <fullName evidence="10">CDGSH iron-sulfur domain-containing protein 2 homologue</fullName>
    </recommendedName>
</protein>
<keyword evidence="13" id="KW-1185">Reference proteome</keyword>
<keyword evidence="8 10" id="KW-0411">Iron-sulfur</keyword>
<dbReference type="GO" id="GO:0005789">
    <property type="term" value="C:endoplasmic reticulum membrane"/>
    <property type="evidence" value="ECO:0007669"/>
    <property type="project" value="UniProtKB-SubCell"/>
</dbReference>
<dbReference type="EMBL" id="JAQQBS010000002">
    <property type="protein sequence ID" value="KAK0173077.1"/>
    <property type="molecule type" value="Genomic_DNA"/>
</dbReference>
<name>A0AA39FNU7_9HYME</name>
<keyword evidence="9" id="KW-0472">Membrane</keyword>
<dbReference type="Pfam" id="PF09360">
    <property type="entry name" value="zf-CDGSH"/>
    <property type="match status" value="1"/>
</dbReference>
<dbReference type="GO" id="GO:0051537">
    <property type="term" value="F:2 iron, 2 sulfur cluster binding"/>
    <property type="evidence" value="ECO:0007669"/>
    <property type="project" value="UniProtKB-UniRule"/>
</dbReference>
<evidence type="ECO:0000256" key="10">
    <source>
        <dbReference type="RuleBase" id="RU369084"/>
    </source>
</evidence>
<keyword evidence="3" id="KW-0812">Transmembrane</keyword>
<dbReference type="Proteomes" id="UP001168990">
    <property type="component" value="Unassembled WGS sequence"/>
</dbReference>
<sequence>MYKSQNRKHWKINITSKCDFLQMILQSFDLRCKCSFSSILLNMEPIAHLVKVSLPNYLSELPIPNSIGGWFRLGVRDWLSLIPPTALLAGLGYMSYQAFCPEAKKTIKARVNHKIKKDLEKVVDTIDIEDITEKAVFCRCWKSENWPYCDGAHGTHNKTTCDNVGPLVITKKK</sequence>
<evidence type="ECO:0000256" key="6">
    <source>
        <dbReference type="ARBA" id="ARBA00022989"/>
    </source>
</evidence>
<dbReference type="InterPro" id="IPR018967">
    <property type="entry name" value="FeS-contain_CDGSH-typ"/>
</dbReference>
<keyword evidence="6" id="KW-1133">Transmembrane helix</keyword>
<dbReference type="Gene3D" id="3.40.5.90">
    <property type="entry name" value="CDGSH iron-sulfur domain, mitoNEET-type"/>
    <property type="match status" value="1"/>
</dbReference>
<dbReference type="GO" id="GO:0046872">
    <property type="term" value="F:metal ion binding"/>
    <property type="evidence" value="ECO:0007669"/>
    <property type="project" value="UniProtKB-UniRule"/>
</dbReference>
<dbReference type="PANTHER" id="PTHR13680:SF5">
    <property type="entry name" value="CDGSH IRON-SULFUR DOMAIN-CONTAINING PROTEIN 1"/>
    <property type="match status" value="1"/>
</dbReference>
<comment type="caution">
    <text evidence="12">The sequence shown here is derived from an EMBL/GenBank/DDBJ whole genome shotgun (WGS) entry which is preliminary data.</text>
</comment>
<comment type="similarity">
    <text evidence="2 10">Belongs to the CISD protein family. CISD2 subfamily.</text>
</comment>
<dbReference type="SMART" id="SM00704">
    <property type="entry name" value="ZnF_CDGSH"/>
    <property type="match status" value="1"/>
</dbReference>
<evidence type="ECO:0000256" key="7">
    <source>
        <dbReference type="ARBA" id="ARBA00023004"/>
    </source>
</evidence>
<comment type="cofactor">
    <cofactor evidence="10">
        <name>[2Fe-2S] cluster</name>
        <dbReference type="ChEBI" id="CHEBI:190135"/>
    </cofactor>
    <text evidence="10">Binds 1 [2Fe-2S] cluster.</text>
</comment>
<proteinExistence type="inferred from homology"/>
<reference evidence="12" key="1">
    <citation type="journal article" date="2023" name="bioRxiv">
        <title>Scaffold-level genome assemblies of two parasitoid biocontrol wasps reveal the parthenogenesis mechanism and an associated novel virus.</title>
        <authorList>
            <person name="Inwood S."/>
            <person name="Skelly J."/>
            <person name="Guhlin J."/>
            <person name="Harrop T."/>
            <person name="Goldson S."/>
            <person name="Dearden P."/>
        </authorList>
    </citation>
    <scope>NUCLEOTIDE SEQUENCE</scope>
    <source>
        <strain evidence="12">Irish</strain>
        <tissue evidence="12">Whole body</tissue>
    </source>
</reference>